<proteinExistence type="predicted"/>
<dbReference type="AlphaFoldDB" id="A0A0V9ULT0"/>
<dbReference type="SUPFAM" id="SSF56529">
    <property type="entry name" value="FAH"/>
    <property type="match status" value="1"/>
</dbReference>
<reference evidence="2" key="1">
    <citation type="submission" date="2015-01" db="EMBL/GenBank/DDBJ databases">
        <title>Draft genome sequence of Rhodococcus pyridinivorans strain KG-16, a hydrocarbon-degrading bacterium.</title>
        <authorList>
            <person name="Aggarwal R.K."/>
            <person name="Dawar C."/>
        </authorList>
    </citation>
    <scope>NUCLEOTIDE SEQUENCE [LARGE SCALE GENOMIC DNA]</scope>
    <source>
        <strain evidence="2">KG-16</strain>
    </source>
</reference>
<dbReference type="PATRIC" id="fig|1441730.3.peg.2120"/>
<protein>
    <submittedName>
        <fullName evidence="1">4-oxalocrotonate decarboxylase</fullName>
    </submittedName>
</protein>
<dbReference type="GO" id="GO:0008684">
    <property type="term" value="F:2-oxopent-4-enoate hydratase activity"/>
    <property type="evidence" value="ECO:0007669"/>
    <property type="project" value="TreeGrafter"/>
</dbReference>
<reference evidence="1 2" key="2">
    <citation type="journal article" date="2016" name="Genome Announc.">
        <title>Draft Genome Sequence of a Versatile Hydrocarbon-Degrading Bacterium, Rhodococcus pyridinivorans Strain KG-16, Collected from Oil Fields in India.</title>
        <authorList>
            <person name="Aggarwal R.K."/>
            <person name="Dawar C."/>
            <person name="Phanindranath R."/>
            <person name="Mutnuri L."/>
            <person name="Dayal A.M."/>
        </authorList>
    </citation>
    <scope>NUCLEOTIDE SEQUENCE [LARGE SCALE GENOMIC DNA]</scope>
    <source>
        <strain evidence="1 2">KG-16</strain>
    </source>
</reference>
<dbReference type="InterPro" id="IPR036663">
    <property type="entry name" value="Fumarylacetoacetase_C_sf"/>
</dbReference>
<dbReference type="PANTHER" id="PTHR30143">
    <property type="entry name" value="ACID HYDRATASE"/>
    <property type="match status" value="1"/>
</dbReference>
<dbReference type="Proteomes" id="UP000053060">
    <property type="component" value="Unassembled WGS sequence"/>
</dbReference>
<accession>A0A0V9ULT0</accession>
<dbReference type="GO" id="GO:0005737">
    <property type="term" value="C:cytoplasm"/>
    <property type="evidence" value="ECO:0007669"/>
    <property type="project" value="TreeGrafter"/>
</dbReference>
<organism evidence="1 2">
    <name type="scientific">Rhodococcus pyridinivorans KG-16</name>
    <dbReference type="NCBI Taxonomy" id="1441730"/>
    <lineage>
        <taxon>Bacteria</taxon>
        <taxon>Bacillati</taxon>
        <taxon>Actinomycetota</taxon>
        <taxon>Actinomycetes</taxon>
        <taxon>Mycobacteriales</taxon>
        <taxon>Nocardiaceae</taxon>
        <taxon>Rhodococcus</taxon>
    </lineage>
</organism>
<evidence type="ECO:0000313" key="1">
    <source>
        <dbReference type="EMBL" id="KSZ58970.1"/>
    </source>
</evidence>
<dbReference type="PANTHER" id="PTHR30143:SF0">
    <property type="entry name" value="2-KETO-4-PENTENOATE HYDRATASE"/>
    <property type="match status" value="1"/>
</dbReference>
<dbReference type="InterPro" id="IPR050772">
    <property type="entry name" value="Hydratase-Decarb/MhpD_sf"/>
</dbReference>
<dbReference type="EMBL" id="AZXY01000004">
    <property type="protein sequence ID" value="KSZ58970.1"/>
    <property type="molecule type" value="Genomic_DNA"/>
</dbReference>
<evidence type="ECO:0000313" key="2">
    <source>
        <dbReference type="Proteomes" id="UP000053060"/>
    </source>
</evidence>
<name>A0A0V9ULT0_9NOCA</name>
<gene>
    <name evidence="1" type="ORF">Z045_10195</name>
</gene>
<comment type="caution">
    <text evidence="1">The sequence shown here is derived from an EMBL/GenBank/DDBJ whole genome shotgun (WGS) entry which is preliminary data.</text>
</comment>
<dbReference type="Gene3D" id="3.90.850.10">
    <property type="entry name" value="Fumarylacetoacetase-like, C-terminal domain"/>
    <property type="match status" value="1"/>
</dbReference>
<sequence length="261" mass="28088">MKDNHMNMATDTVTELAARLDSAEQDRIETNSLADDIDIDVDAAYAIQEELVARRCARGENLVGVKLGFTSRAKMAQMGVSEIIVGRLTDAMEVADGESVDLSRFIHPKIEPEIAYRISADIDFDGPMPNIAAYVDAVAPAMEIIDSRYRDFRFTYTDVVADNTSAAAYVIGPWHPLQDVSNRAVRLSTSGTVVEGSTNAVLDDPANAVRELLEIARRRQIPLRAGYVVLAGAATAATPLTTGSVECEVEGLGTVSLKGIA</sequence>